<dbReference type="AlphaFoldDB" id="A0A7H2BDD3"/>
<dbReference type="Pfam" id="PF00565">
    <property type="entry name" value="SNase"/>
    <property type="match status" value="1"/>
</dbReference>
<dbReference type="PROSITE" id="PS50830">
    <property type="entry name" value="TNASE_3"/>
    <property type="match status" value="1"/>
</dbReference>
<dbReference type="EMBL" id="CP061539">
    <property type="protein sequence ID" value="QNV37679.1"/>
    <property type="molecule type" value="Genomic_DNA"/>
</dbReference>
<dbReference type="InterPro" id="IPR035437">
    <property type="entry name" value="SNase_OB-fold_sf"/>
</dbReference>
<sequence>MRFAPVAAVIGVSAVVLTGCSNKAEEPTTAVPSNFTMSAAPQEFKDDTRGVVKEVKDANTVVLTIDGEDREVRMANVLTPNKRNVDYSGSCLIDEAKAYTEKTLPAGTEVSLKFDPNAVGSSGYVEAAIYKGKDFINKNIVGEGLGVATFISYGDKFYTEVSDAQKAAADEGKGLYSKETDCSIPHMIQEHTDKVKGAGKLSEEEATEVYRDASEFYNDLQRSTQSPASWEGSFTTLTPVRDQLQELMDALGGNYYDPTGVKKSDKESASGKPVRPGESWSEQPNDADATAPAEDASPAETASAEDAGVDGLERSVDGEDSGS</sequence>
<proteinExistence type="predicted"/>
<dbReference type="PROSITE" id="PS51257">
    <property type="entry name" value="PROKAR_LIPOPROTEIN"/>
    <property type="match status" value="1"/>
</dbReference>
<dbReference type="Proteomes" id="UP000516404">
    <property type="component" value="Chromosome"/>
</dbReference>
<dbReference type="InterPro" id="IPR016071">
    <property type="entry name" value="Staphylococal_nuclease_OB-fold"/>
</dbReference>
<gene>
    <name evidence="3" type="ORF">IDM49_10860</name>
</gene>
<feature type="compositionally biased region" description="Basic and acidic residues" evidence="1">
    <location>
        <begin position="260"/>
        <end position="269"/>
    </location>
</feature>
<dbReference type="GeneID" id="96624739"/>
<reference evidence="3 4" key="1">
    <citation type="submission" date="2020-09" db="EMBL/GenBank/DDBJ databases">
        <title>Investigation of environmental microbes.</title>
        <authorList>
            <person name="Ou Y."/>
            <person name="Kang Q."/>
        </authorList>
    </citation>
    <scope>NUCLEOTIDE SEQUENCE [LARGE SCALE GENOMIC DNA]</scope>
    <source>
        <strain evidence="3 4">KJZ-14</strain>
    </source>
</reference>
<dbReference type="KEGG" id="rter:IDM49_10860"/>
<dbReference type="Gene3D" id="2.40.50.90">
    <property type="match status" value="1"/>
</dbReference>
<feature type="region of interest" description="Disordered" evidence="1">
    <location>
        <begin position="254"/>
        <end position="323"/>
    </location>
</feature>
<evidence type="ECO:0000313" key="4">
    <source>
        <dbReference type="Proteomes" id="UP000516404"/>
    </source>
</evidence>
<organism evidence="3 4">
    <name type="scientific">Rothia terrae</name>
    <dbReference type="NCBI Taxonomy" id="396015"/>
    <lineage>
        <taxon>Bacteria</taxon>
        <taxon>Bacillati</taxon>
        <taxon>Actinomycetota</taxon>
        <taxon>Actinomycetes</taxon>
        <taxon>Micrococcales</taxon>
        <taxon>Micrococcaceae</taxon>
        <taxon>Rothia</taxon>
    </lineage>
</organism>
<dbReference type="RefSeq" id="WP_190724518.1">
    <property type="nucleotide sequence ID" value="NZ_CP061539.1"/>
</dbReference>
<evidence type="ECO:0000313" key="3">
    <source>
        <dbReference type="EMBL" id="QNV37679.1"/>
    </source>
</evidence>
<dbReference type="SUPFAM" id="SSF50199">
    <property type="entry name" value="Staphylococcal nuclease"/>
    <property type="match status" value="1"/>
</dbReference>
<name>A0A7H2BDD3_9MICC</name>
<protein>
    <submittedName>
        <fullName evidence="3">Thermonuclease family protein</fullName>
    </submittedName>
</protein>
<feature type="domain" description="TNase-like" evidence="2">
    <location>
        <begin position="46"/>
        <end position="178"/>
    </location>
</feature>
<evidence type="ECO:0000259" key="2">
    <source>
        <dbReference type="PROSITE" id="PS50830"/>
    </source>
</evidence>
<evidence type="ECO:0000256" key="1">
    <source>
        <dbReference type="SAM" id="MobiDB-lite"/>
    </source>
</evidence>
<keyword evidence="4" id="KW-1185">Reference proteome</keyword>
<dbReference type="SMART" id="SM00318">
    <property type="entry name" value="SNc"/>
    <property type="match status" value="1"/>
</dbReference>
<accession>A0A7H2BDD3</accession>